<dbReference type="EMBL" id="JNBS01002111">
    <property type="protein sequence ID" value="OQR95418.1"/>
    <property type="molecule type" value="Genomic_DNA"/>
</dbReference>
<comment type="caution">
    <text evidence="2">The sequence shown here is derived from an EMBL/GenBank/DDBJ whole genome shotgun (WGS) entry which is preliminary data.</text>
</comment>
<keyword evidence="3" id="KW-1185">Reference proteome</keyword>
<feature type="region of interest" description="Disordered" evidence="1">
    <location>
        <begin position="1"/>
        <end position="37"/>
    </location>
</feature>
<proteinExistence type="predicted"/>
<organism evidence="2 3">
    <name type="scientific">Thraustotheca clavata</name>
    <dbReference type="NCBI Taxonomy" id="74557"/>
    <lineage>
        <taxon>Eukaryota</taxon>
        <taxon>Sar</taxon>
        <taxon>Stramenopiles</taxon>
        <taxon>Oomycota</taxon>
        <taxon>Saprolegniomycetes</taxon>
        <taxon>Saprolegniales</taxon>
        <taxon>Achlyaceae</taxon>
        <taxon>Thraustotheca</taxon>
    </lineage>
</organism>
<evidence type="ECO:0000313" key="3">
    <source>
        <dbReference type="Proteomes" id="UP000243217"/>
    </source>
</evidence>
<evidence type="ECO:0000313" key="2">
    <source>
        <dbReference type="EMBL" id="OQR95418.1"/>
    </source>
</evidence>
<dbReference type="Proteomes" id="UP000243217">
    <property type="component" value="Unassembled WGS sequence"/>
</dbReference>
<name>A0A1V9ZBQ9_9STRA</name>
<dbReference type="AlphaFoldDB" id="A0A1V9ZBQ9"/>
<dbReference type="OrthoDB" id="10590775at2759"/>
<sequence>MEINIPEIHDDTSTEKNESDEESNQEELSFGGTDDENDPLAQESAALVSYCTIYYPNQTNGTSMYNGNWDYLPISKRFPAGSMFCVVLQASVGFVIVNLKVDAGVEFIDGANGIPCATVCLQGPRDKLSDVLGKITFQAPDESAGVTTIEIRTSAIIPRSTPSINAAVLTNTSKLWVRTGGAPVEVDELNLSPQRRQSYAYDTKSIYVPATKPHGQQSPTKGLWVQTNLISPIDNDVNMQSMLDNCEAELYASSSPNKTMYYVLHYPSQSQASMWTGSWQPLPFIHINSPTNESYEVLLTTTEGTLLYDAPSTNSATHHGDNTQQLRLQTTNQCLNKIISNVKFIAPGAESGVAKISVTWEALPEPVSPTASRYTLYYPTQTNGAMWKGQWSELPISSPRVSATKMEMTLTVSEGSLSLNDGANKKSIAVEGSSVDIAKKLRSIVFTAPAAGSGVAVIDMDYTVVEAVVAAPVKAVSPVTSKLWVRTGGANVESVPLIGPVTVR</sequence>
<feature type="non-terminal residue" evidence="2">
    <location>
        <position position="504"/>
    </location>
</feature>
<gene>
    <name evidence="2" type="ORF">THRCLA_22146</name>
</gene>
<accession>A0A1V9ZBQ9</accession>
<feature type="compositionally biased region" description="Basic and acidic residues" evidence="1">
    <location>
        <begin position="7"/>
        <end position="17"/>
    </location>
</feature>
<reference evidence="2 3" key="1">
    <citation type="journal article" date="2014" name="Genome Biol. Evol.">
        <title>The secreted proteins of Achlya hypogyna and Thraustotheca clavata identify the ancestral oomycete secretome and reveal gene acquisitions by horizontal gene transfer.</title>
        <authorList>
            <person name="Misner I."/>
            <person name="Blouin N."/>
            <person name="Leonard G."/>
            <person name="Richards T.A."/>
            <person name="Lane C.E."/>
        </authorList>
    </citation>
    <scope>NUCLEOTIDE SEQUENCE [LARGE SCALE GENOMIC DNA]</scope>
    <source>
        <strain evidence="2 3">ATCC 34112</strain>
    </source>
</reference>
<evidence type="ECO:0000256" key="1">
    <source>
        <dbReference type="SAM" id="MobiDB-lite"/>
    </source>
</evidence>
<protein>
    <submittedName>
        <fullName evidence="2">Uncharacterized protein</fullName>
    </submittedName>
</protein>